<proteinExistence type="predicted"/>
<reference evidence="1 2" key="1">
    <citation type="submission" date="2020-07" db="EMBL/GenBank/DDBJ databases">
        <title>Halophilic bacteria isolated from french cheeses.</title>
        <authorList>
            <person name="Kothe C.I."/>
            <person name="Farah-Kraiem B."/>
            <person name="Renault P."/>
            <person name="Dridi B."/>
        </authorList>
    </citation>
    <scope>NUCLEOTIDE SEQUENCE [LARGE SCALE GENOMIC DNA]</scope>
    <source>
        <strain evidence="1 2">FME20</strain>
    </source>
</reference>
<dbReference type="EMBL" id="RRZB01000067">
    <property type="protein sequence ID" value="MBE0465209.1"/>
    <property type="molecule type" value="Genomic_DNA"/>
</dbReference>
<dbReference type="RefSeq" id="WP_192539644.1">
    <property type="nucleotide sequence ID" value="NZ_RRZB01000067.1"/>
</dbReference>
<name>A0ABR9G2W5_9GAMM</name>
<sequence>MLSLSPDGLAILLPLSILLAALLMFGSGLVWARYRDQQNKRQDRETLVQDILIQVEPWAGSRAAAWAWYQTYPIAALGGLTAEQLIARGKVDEVTAYIAHIRQDGYA</sequence>
<gene>
    <name evidence="1" type="ORF">EI547_17395</name>
</gene>
<keyword evidence="2" id="KW-1185">Reference proteome</keyword>
<evidence type="ECO:0000313" key="1">
    <source>
        <dbReference type="EMBL" id="MBE0465209.1"/>
    </source>
</evidence>
<accession>A0ABR9G2W5</accession>
<dbReference type="Proteomes" id="UP001645038">
    <property type="component" value="Unassembled WGS sequence"/>
</dbReference>
<evidence type="ECO:0008006" key="3">
    <source>
        <dbReference type="Google" id="ProtNLM"/>
    </source>
</evidence>
<evidence type="ECO:0000313" key="2">
    <source>
        <dbReference type="Proteomes" id="UP001645038"/>
    </source>
</evidence>
<comment type="caution">
    <text evidence="1">The sequence shown here is derived from an EMBL/GenBank/DDBJ whole genome shotgun (WGS) entry which is preliminary data.</text>
</comment>
<protein>
    <recommendedName>
        <fullName evidence="3">Antitoxin Xre/MbcA/ParS-like toxin-binding domain-containing protein</fullName>
    </recommendedName>
</protein>
<organism evidence="1 2">
    <name type="scientific">Halomonas colorata</name>
    <dbReference type="NCBI Taxonomy" id="2742615"/>
    <lineage>
        <taxon>Bacteria</taxon>
        <taxon>Pseudomonadati</taxon>
        <taxon>Pseudomonadota</taxon>
        <taxon>Gammaproteobacteria</taxon>
        <taxon>Oceanospirillales</taxon>
        <taxon>Halomonadaceae</taxon>
        <taxon>Halomonas</taxon>
    </lineage>
</organism>